<evidence type="ECO:0000313" key="3">
    <source>
        <dbReference type="EMBL" id="SMY15342.1"/>
    </source>
</evidence>
<evidence type="ECO:0000256" key="1">
    <source>
        <dbReference type="SAM" id="Phobius"/>
    </source>
</evidence>
<keyword evidence="1" id="KW-1133">Transmembrane helix</keyword>
<dbReference type="Pfam" id="PF10816">
    <property type="entry name" value="DUF2760"/>
    <property type="match status" value="1"/>
</dbReference>
<gene>
    <name evidence="3" type="ORF">PAQU9191_00565</name>
</gene>
<feature type="domain" description="DUF2760" evidence="2">
    <location>
        <begin position="113"/>
        <end position="235"/>
    </location>
</feature>
<keyword evidence="4" id="KW-1185">Reference proteome</keyword>
<dbReference type="AlphaFoldDB" id="A0A1Y6KTI3"/>
<feature type="transmembrane region" description="Helical" evidence="1">
    <location>
        <begin position="28"/>
        <end position="46"/>
    </location>
</feature>
<evidence type="ECO:0000259" key="2">
    <source>
        <dbReference type="Pfam" id="PF10816"/>
    </source>
</evidence>
<dbReference type="EMBL" id="FYAH01000001">
    <property type="protein sequence ID" value="SMY15342.1"/>
    <property type="molecule type" value="Genomic_DNA"/>
</dbReference>
<accession>A0A1Y6KTI3</accession>
<organism evidence="3 4">
    <name type="scientific">Photobacterium aquimaris</name>
    <dbReference type="NCBI Taxonomy" id="512643"/>
    <lineage>
        <taxon>Bacteria</taxon>
        <taxon>Pseudomonadati</taxon>
        <taxon>Pseudomonadota</taxon>
        <taxon>Gammaproteobacteria</taxon>
        <taxon>Vibrionales</taxon>
        <taxon>Vibrionaceae</taxon>
        <taxon>Photobacterium</taxon>
    </lineage>
</organism>
<sequence>MAFDFSNMLTELSAMHVDLSAMPTSIDMGHAILGALAVIFLLMYLMKKGKPVEIEKIVEKEIEVEKIVEIEKPVEIIVEKIVEKPIEKIVEVEKIVEKIVEVEVEPKLKTSTPDSALQLLSLLQQDARFIDFMQEDLKGFADADIGAAARVIHEGGQKVLNEYFSFAPVRAEEEESRITLPKGFNASEVRLTGNVVGEAPFNGTLIHRGWKVTNVKLPKLAEGHDVHIIAAAEVEL</sequence>
<dbReference type="Proteomes" id="UP000196485">
    <property type="component" value="Unassembled WGS sequence"/>
</dbReference>
<reference evidence="4" key="1">
    <citation type="submission" date="2017-06" db="EMBL/GenBank/DDBJ databases">
        <authorList>
            <person name="Rodrigo-Torres L."/>
            <person name="Arahal R. D."/>
            <person name="Lucena T."/>
        </authorList>
    </citation>
    <scope>NUCLEOTIDE SEQUENCE [LARGE SCALE GENOMIC DNA]</scope>
    <source>
        <strain evidence="4">type strain: CECT 9192</strain>
    </source>
</reference>
<dbReference type="InterPro" id="IPR021212">
    <property type="entry name" value="DUF2760"/>
</dbReference>
<proteinExistence type="predicted"/>
<evidence type="ECO:0000313" key="4">
    <source>
        <dbReference type="Proteomes" id="UP000196485"/>
    </source>
</evidence>
<name>A0A1Y6KTI3_9GAMM</name>
<keyword evidence="1" id="KW-0812">Transmembrane</keyword>
<keyword evidence="1" id="KW-0472">Membrane</keyword>
<protein>
    <recommendedName>
        <fullName evidence="2">DUF2760 domain-containing protein</fullName>
    </recommendedName>
</protein>